<evidence type="ECO:0000313" key="2">
    <source>
        <dbReference type="Proteomes" id="UP000188184"/>
    </source>
</evidence>
<evidence type="ECO:0000313" key="1">
    <source>
        <dbReference type="EMBL" id="AQQ55492.1"/>
    </source>
</evidence>
<keyword evidence="2" id="KW-1185">Reference proteome</keyword>
<dbReference type="KEGG" id="pmar:B0X71_20295"/>
<proteinExistence type="predicted"/>
<keyword evidence="1" id="KW-0614">Plasmid</keyword>
<geneLocation type="plasmid" evidence="1 2">
    <name>unnamed1</name>
</geneLocation>
<protein>
    <submittedName>
        <fullName evidence="1">Uncharacterized protein</fullName>
    </submittedName>
</protein>
<dbReference type="EMBL" id="CP019641">
    <property type="protein sequence ID" value="AQQ55492.1"/>
    <property type="molecule type" value="Genomic_DNA"/>
</dbReference>
<accession>A0A1Q2L6G6</accession>
<sequence>MLLGLEGHEESDGTEANKLFKKTIEKNVGFRGSKQAQREPEQLSLIYIVETHKVYMPTFVLKGEKLNDNTL</sequence>
<dbReference type="AlphaFoldDB" id="A0A1Q2L6G6"/>
<dbReference type="Proteomes" id="UP000188184">
    <property type="component" value="Plasmid unnamed1"/>
</dbReference>
<name>A0A1Q2L6G6_9BACL</name>
<organism evidence="1 2">
    <name type="scientific">Planococcus lenghuensis</name>
    <dbReference type="NCBI Taxonomy" id="2213202"/>
    <lineage>
        <taxon>Bacteria</taxon>
        <taxon>Bacillati</taxon>
        <taxon>Bacillota</taxon>
        <taxon>Bacilli</taxon>
        <taxon>Bacillales</taxon>
        <taxon>Caryophanaceae</taxon>
        <taxon>Planococcus</taxon>
    </lineage>
</organism>
<gene>
    <name evidence="1" type="ORF">B0X71_20295</name>
</gene>
<reference evidence="1 2" key="1">
    <citation type="submission" date="2017-02" db="EMBL/GenBank/DDBJ databases">
        <title>The complete genomic sequence of a novel cold adapted crude oil-degrading bacterium Planococcus qaidamina Y42.</title>
        <authorList>
            <person name="Yang R."/>
        </authorList>
    </citation>
    <scope>NUCLEOTIDE SEQUENCE [LARGE SCALE GENOMIC DNA]</scope>
    <source>
        <strain evidence="1 2">Y42</strain>
        <plasmid evidence="1 2">unnamed1</plasmid>
    </source>
</reference>